<reference evidence="1 2" key="1">
    <citation type="journal article" date="2018" name="New Phytol.">
        <title>Phylogenomics of Endogonaceae and evolution of mycorrhizas within Mucoromycota.</title>
        <authorList>
            <person name="Chang Y."/>
            <person name="Desiro A."/>
            <person name="Na H."/>
            <person name="Sandor L."/>
            <person name="Lipzen A."/>
            <person name="Clum A."/>
            <person name="Barry K."/>
            <person name="Grigoriev I.V."/>
            <person name="Martin F.M."/>
            <person name="Stajich J.E."/>
            <person name="Smith M.E."/>
            <person name="Bonito G."/>
            <person name="Spatafora J.W."/>
        </authorList>
    </citation>
    <scope>NUCLEOTIDE SEQUENCE [LARGE SCALE GENOMIC DNA]</scope>
    <source>
        <strain evidence="1 2">GMNB39</strain>
    </source>
</reference>
<accession>A0A433D493</accession>
<keyword evidence="2" id="KW-1185">Reference proteome</keyword>
<dbReference type="InterPro" id="IPR006785">
    <property type="entry name" value="Pex14_N"/>
</dbReference>
<gene>
    <name evidence="1" type="ORF">BC936DRAFT_147964</name>
</gene>
<protein>
    <submittedName>
        <fullName evidence="1">Peroxisomal membrane anchor protein conserved region-domain-containing protein</fullName>
    </submittedName>
</protein>
<dbReference type="PANTHER" id="PTHR23058">
    <property type="entry name" value="PEROXISOMAL MEMBRANE PROTEIN PEX14"/>
    <property type="match status" value="1"/>
</dbReference>
<dbReference type="InterPro" id="IPR025655">
    <property type="entry name" value="PEX14"/>
</dbReference>
<dbReference type="GO" id="GO:0005778">
    <property type="term" value="C:peroxisomal membrane"/>
    <property type="evidence" value="ECO:0007669"/>
    <property type="project" value="UniProtKB-SubCell"/>
</dbReference>
<dbReference type="PANTHER" id="PTHR23058:SF0">
    <property type="entry name" value="PEROXISOMAL MEMBRANE PROTEIN PEX14"/>
    <property type="match status" value="1"/>
</dbReference>
<name>A0A433D493_9FUNG</name>
<dbReference type="Proteomes" id="UP000268093">
    <property type="component" value="Unassembled WGS sequence"/>
</dbReference>
<sequence>MADQKREELLQSAVKFLKDPNVQSSPLAKKVAFLESKGLTPDEIEDAMARASGKAVVPAAPLPVAGAPAPAPGLYPPAGPYPPGTMVLQAPPVPPRAKYDWRDVFISAVMAGGVGYGVWLLAKAGDYSIMALETITSNVVFLPPSNTSQNLIGPLIQIPTQRDLEDDKNHMDAQFQAAEEALKTLGTQTTAALQTVTRQSEKVSQTLEGVDDVLKQIKERDASRDEEMRAIKQDVDVIKGLVPRMLDRNKDAQATILNDLQQEIKSLKSLLLNRRPTGGPTPFSTTEPVPAVEPTPSTSGALSARLTATLASAGGRPGIPAWQLTAAKGGAGKDTAVANNVAPVVTNLAGMNGGVVNGGVVPSAGVVPASTAGEAEEELVGVEKVEIETVERE</sequence>
<dbReference type="OrthoDB" id="5549158at2759"/>
<dbReference type="GO" id="GO:1990429">
    <property type="term" value="C:peroxisomal importomer complex"/>
    <property type="evidence" value="ECO:0007669"/>
    <property type="project" value="TreeGrafter"/>
</dbReference>
<dbReference type="InterPro" id="IPR036388">
    <property type="entry name" value="WH-like_DNA-bd_sf"/>
</dbReference>
<dbReference type="GO" id="GO:0016560">
    <property type="term" value="P:protein import into peroxisome matrix, docking"/>
    <property type="evidence" value="ECO:0007669"/>
    <property type="project" value="UniProtKB-UniRule"/>
</dbReference>
<organism evidence="1 2">
    <name type="scientific">Jimgerdemannia flammicorona</name>
    <dbReference type="NCBI Taxonomy" id="994334"/>
    <lineage>
        <taxon>Eukaryota</taxon>
        <taxon>Fungi</taxon>
        <taxon>Fungi incertae sedis</taxon>
        <taxon>Mucoromycota</taxon>
        <taxon>Mucoromycotina</taxon>
        <taxon>Endogonomycetes</taxon>
        <taxon>Endogonales</taxon>
        <taxon>Endogonaceae</taxon>
        <taxon>Jimgerdemannia</taxon>
    </lineage>
</organism>
<evidence type="ECO:0000313" key="1">
    <source>
        <dbReference type="EMBL" id="RUP45603.1"/>
    </source>
</evidence>
<dbReference type="Gene3D" id="1.10.10.10">
    <property type="entry name" value="Winged helix-like DNA-binding domain superfamily/Winged helix DNA-binding domain"/>
    <property type="match status" value="1"/>
</dbReference>
<evidence type="ECO:0000313" key="2">
    <source>
        <dbReference type="Proteomes" id="UP000268093"/>
    </source>
</evidence>
<dbReference type="GO" id="GO:0005102">
    <property type="term" value="F:signaling receptor binding"/>
    <property type="evidence" value="ECO:0007669"/>
    <property type="project" value="TreeGrafter"/>
</dbReference>
<proteinExistence type="predicted"/>
<comment type="caution">
    <text evidence="1">The sequence shown here is derived from an EMBL/GenBank/DDBJ whole genome shotgun (WGS) entry which is preliminary data.</text>
</comment>
<dbReference type="EMBL" id="RBNI01007032">
    <property type="protein sequence ID" value="RUP45603.1"/>
    <property type="molecule type" value="Genomic_DNA"/>
</dbReference>
<dbReference type="Pfam" id="PF04695">
    <property type="entry name" value="Pex14_N"/>
    <property type="match status" value="1"/>
</dbReference>